<keyword evidence="6" id="KW-0503">Monooxygenase</keyword>
<dbReference type="GO" id="GO:0005506">
    <property type="term" value="F:iron ion binding"/>
    <property type="evidence" value="ECO:0007669"/>
    <property type="project" value="InterPro"/>
</dbReference>
<dbReference type="EMBL" id="JAAXOQ010000018">
    <property type="protein sequence ID" value="NKY19506.1"/>
    <property type="molecule type" value="Genomic_DNA"/>
</dbReference>
<keyword evidence="8" id="KW-1185">Reference proteome</keyword>
<dbReference type="InterPro" id="IPR036396">
    <property type="entry name" value="Cyt_P450_sf"/>
</dbReference>
<evidence type="ECO:0000313" key="7">
    <source>
        <dbReference type="EMBL" id="NKY19506.1"/>
    </source>
</evidence>
<dbReference type="GO" id="GO:0016705">
    <property type="term" value="F:oxidoreductase activity, acting on paired donors, with incorporation or reduction of molecular oxygen"/>
    <property type="evidence" value="ECO:0007669"/>
    <property type="project" value="InterPro"/>
</dbReference>
<keyword evidence="4 5" id="KW-0408">Iron</keyword>
<dbReference type="Pfam" id="PF00067">
    <property type="entry name" value="p450"/>
    <property type="match status" value="1"/>
</dbReference>
<sequence>MVRVRLSATRDRTSWKELLNHMTTIPHPPHRIPVLGDLLSLNWTTPTQHEADLVAELGGIYERKILRDSLVIVGDAKLAEQACSEEEWSRALVGPGAYLRRMMPKGLFTVKSSDPTWGTVREALRPAFDQQAMRRYHGAMAEVIAELVEYLRAHDGSPVPIHDLMTRLTVEIIASAGFGYRSGGFDTKIADDLFLTGIRDVLEWSSAEPNRPPLISELGAAERRRKADDAIARVRGPVVELVERRRNDDDPDAKDILASLLPTDLPPDVIADQAVTFLFAGHETTAALLEAAIFYLTTPDGGAERHARIAQEAGDLAATGVEYTDIPKRRWTQQFLRECLRLHPPAPGFFRIAKLDTKLGPHYIRKGTVVFVLALAAQRDRASWGDDAAAFDPNRFDRGRDLGWNRPFGTGPRDCIGRVFAMHEATFVLGQLAGEFDIAAVQPTNEITMIERATLRPAPRDYTFTARENRS</sequence>
<dbReference type="PRINTS" id="PR00465">
    <property type="entry name" value="EP450IV"/>
</dbReference>
<comment type="caution">
    <text evidence="7">The sequence shown here is derived from an EMBL/GenBank/DDBJ whole genome shotgun (WGS) entry which is preliminary data.</text>
</comment>
<comment type="similarity">
    <text evidence="2 6">Belongs to the cytochrome P450 family.</text>
</comment>
<dbReference type="PROSITE" id="PS00086">
    <property type="entry name" value="CYTOCHROME_P450"/>
    <property type="match status" value="1"/>
</dbReference>
<evidence type="ECO:0000313" key="8">
    <source>
        <dbReference type="Proteomes" id="UP000582646"/>
    </source>
</evidence>
<dbReference type="InterPro" id="IPR050121">
    <property type="entry name" value="Cytochrome_P450_monoxygenase"/>
</dbReference>
<reference evidence="7 8" key="1">
    <citation type="submission" date="2020-04" db="EMBL/GenBank/DDBJ databases">
        <title>MicrobeNet Type strains.</title>
        <authorList>
            <person name="Nicholson A.C."/>
        </authorList>
    </citation>
    <scope>NUCLEOTIDE SEQUENCE [LARGE SCALE GENOMIC DNA]</scope>
    <source>
        <strain evidence="7 8">DSM 44113</strain>
    </source>
</reference>
<feature type="binding site" description="axial binding residue" evidence="5">
    <location>
        <position position="415"/>
    </location>
    <ligand>
        <name>heme</name>
        <dbReference type="ChEBI" id="CHEBI:30413"/>
    </ligand>
    <ligandPart>
        <name>Fe</name>
        <dbReference type="ChEBI" id="CHEBI:18248"/>
    </ligandPart>
</feature>
<evidence type="ECO:0000256" key="1">
    <source>
        <dbReference type="ARBA" id="ARBA00001971"/>
    </source>
</evidence>
<keyword evidence="3 5" id="KW-0479">Metal-binding</keyword>
<dbReference type="InterPro" id="IPR017972">
    <property type="entry name" value="Cyt_P450_CS"/>
</dbReference>
<dbReference type="RefSeq" id="WP_168546501.1">
    <property type="nucleotide sequence ID" value="NZ_BAAAKS010000074.1"/>
</dbReference>
<comment type="cofactor">
    <cofactor evidence="1 5">
        <name>heme</name>
        <dbReference type="ChEBI" id="CHEBI:30413"/>
    </cofactor>
</comment>
<dbReference type="PRINTS" id="PR00385">
    <property type="entry name" value="P450"/>
</dbReference>
<evidence type="ECO:0000256" key="3">
    <source>
        <dbReference type="ARBA" id="ARBA00022723"/>
    </source>
</evidence>
<name>A0A846X4Q3_9ACTN</name>
<evidence type="ECO:0000256" key="6">
    <source>
        <dbReference type="RuleBase" id="RU000461"/>
    </source>
</evidence>
<dbReference type="GO" id="GO:0004497">
    <property type="term" value="F:monooxygenase activity"/>
    <property type="evidence" value="ECO:0007669"/>
    <property type="project" value="UniProtKB-KW"/>
</dbReference>
<protein>
    <submittedName>
        <fullName evidence="7">Cytochrome P450</fullName>
    </submittedName>
</protein>
<proteinExistence type="inferred from homology"/>
<dbReference type="InterPro" id="IPR001128">
    <property type="entry name" value="Cyt_P450"/>
</dbReference>
<accession>A0A846X4Q3</accession>
<evidence type="ECO:0000256" key="2">
    <source>
        <dbReference type="ARBA" id="ARBA00010617"/>
    </source>
</evidence>
<evidence type="ECO:0000256" key="4">
    <source>
        <dbReference type="ARBA" id="ARBA00023004"/>
    </source>
</evidence>
<dbReference type="AlphaFoldDB" id="A0A846X4Q3"/>
<dbReference type="PANTHER" id="PTHR24305:SF166">
    <property type="entry name" value="CYTOCHROME P450 12A4, MITOCHONDRIAL-RELATED"/>
    <property type="match status" value="1"/>
</dbReference>
<dbReference type="Gene3D" id="1.10.630.10">
    <property type="entry name" value="Cytochrome P450"/>
    <property type="match status" value="1"/>
</dbReference>
<evidence type="ECO:0000256" key="5">
    <source>
        <dbReference type="PIRSR" id="PIRSR602403-1"/>
    </source>
</evidence>
<organism evidence="7 8">
    <name type="scientific">Tsukamurella spumae</name>
    <dbReference type="NCBI Taxonomy" id="44753"/>
    <lineage>
        <taxon>Bacteria</taxon>
        <taxon>Bacillati</taxon>
        <taxon>Actinomycetota</taxon>
        <taxon>Actinomycetes</taxon>
        <taxon>Mycobacteriales</taxon>
        <taxon>Tsukamurellaceae</taxon>
        <taxon>Tsukamurella</taxon>
    </lineage>
</organism>
<dbReference type="GO" id="GO:0020037">
    <property type="term" value="F:heme binding"/>
    <property type="evidence" value="ECO:0007669"/>
    <property type="project" value="InterPro"/>
</dbReference>
<dbReference type="InterPro" id="IPR002403">
    <property type="entry name" value="Cyt_P450_E_grp-IV"/>
</dbReference>
<keyword evidence="6" id="KW-0560">Oxidoreductase</keyword>
<dbReference type="Proteomes" id="UP000582646">
    <property type="component" value="Unassembled WGS sequence"/>
</dbReference>
<gene>
    <name evidence="7" type="ORF">HF999_14155</name>
</gene>
<dbReference type="SUPFAM" id="SSF48264">
    <property type="entry name" value="Cytochrome P450"/>
    <property type="match status" value="1"/>
</dbReference>
<dbReference type="PANTHER" id="PTHR24305">
    <property type="entry name" value="CYTOCHROME P450"/>
    <property type="match status" value="1"/>
</dbReference>
<keyword evidence="5 6" id="KW-0349">Heme</keyword>